<organism evidence="4 5">
    <name type="scientific">Pontibacterium sinense</name>
    <dbReference type="NCBI Taxonomy" id="2781979"/>
    <lineage>
        <taxon>Bacteria</taxon>
        <taxon>Pseudomonadati</taxon>
        <taxon>Pseudomonadota</taxon>
        <taxon>Gammaproteobacteria</taxon>
        <taxon>Oceanospirillales</taxon>
        <taxon>Oceanospirillaceae</taxon>
        <taxon>Pontibacterium</taxon>
    </lineage>
</organism>
<dbReference type="SUPFAM" id="SSF55729">
    <property type="entry name" value="Acyl-CoA N-acyltransferases (Nat)"/>
    <property type="match status" value="1"/>
</dbReference>
<evidence type="ECO:0000313" key="4">
    <source>
        <dbReference type="EMBL" id="MBE9399187.1"/>
    </source>
</evidence>
<keyword evidence="1" id="KW-0808">Transferase</keyword>
<name>A0A8J7FFL3_9GAMM</name>
<dbReference type="GO" id="GO:0016747">
    <property type="term" value="F:acyltransferase activity, transferring groups other than amino-acyl groups"/>
    <property type="evidence" value="ECO:0007669"/>
    <property type="project" value="InterPro"/>
</dbReference>
<accession>A0A8J7FFL3</accession>
<dbReference type="Gene3D" id="3.40.630.30">
    <property type="match status" value="1"/>
</dbReference>
<evidence type="ECO:0000256" key="2">
    <source>
        <dbReference type="ARBA" id="ARBA00023315"/>
    </source>
</evidence>
<dbReference type="RefSeq" id="WP_193954884.1">
    <property type="nucleotide sequence ID" value="NZ_JADEYS010000023.1"/>
</dbReference>
<proteinExistence type="predicted"/>
<gene>
    <name evidence="4" type="ORF">IOQ59_18145</name>
</gene>
<dbReference type="CDD" id="cd04301">
    <property type="entry name" value="NAT_SF"/>
    <property type="match status" value="1"/>
</dbReference>
<evidence type="ECO:0000256" key="1">
    <source>
        <dbReference type="ARBA" id="ARBA00022679"/>
    </source>
</evidence>
<sequence length="191" mass="21362">MNIRPARSTDADALAYLTNLSSEGLSECIWEHLAKGDETPLHAGARLISKGDGIFSYHNTAVQEHNHEVLALISGRHLLDTNLPVMLDEYLPFIRSLIKLEAKVRGSWNITALAVHPEYTRRGLATQLLESAERLSKTLEIRQLSIAVASENPEACRLVENFGFEPVARETFVRFGSLKHNGDWLMMVKSI</sequence>
<dbReference type="Proteomes" id="UP000640333">
    <property type="component" value="Unassembled WGS sequence"/>
</dbReference>
<protein>
    <submittedName>
        <fullName evidence="4">GNAT family N-acetyltransferase</fullName>
    </submittedName>
</protein>
<dbReference type="AlphaFoldDB" id="A0A8J7FFL3"/>
<evidence type="ECO:0000313" key="5">
    <source>
        <dbReference type="Proteomes" id="UP000640333"/>
    </source>
</evidence>
<comment type="caution">
    <text evidence="4">The sequence shown here is derived from an EMBL/GenBank/DDBJ whole genome shotgun (WGS) entry which is preliminary data.</text>
</comment>
<dbReference type="PANTHER" id="PTHR43877">
    <property type="entry name" value="AMINOALKYLPHOSPHONATE N-ACETYLTRANSFERASE-RELATED-RELATED"/>
    <property type="match status" value="1"/>
</dbReference>
<evidence type="ECO:0000259" key="3">
    <source>
        <dbReference type="PROSITE" id="PS51186"/>
    </source>
</evidence>
<dbReference type="EMBL" id="JADEYS010000023">
    <property type="protein sequence ID" value="MBE9399187.1"/>
    <property type="molecule type" value="Genomic_DNA"/>
</dbReference>
<keyword evidence="2" id="KW-0012">Acyltransferase</keyword>
<keyword evidence="5" id="KW-1185">Reference proteome</keyword>
<dbReference type="Pfam" id="PF00583">
    <property type="entry name" value="Acetyltransf_1"/>
    <property type="match status" value="1"/>
</dbReference>
<dbReference type="InterPro" id="IPR000182">
    <property type="entry name" value="GNAT_dom"/>
</dbReference>
<dbReference type="PANTHER" id="PTHR43877:SF1">
    <property type="entry name" value="ACETYLTRANSFERASE"/>
    <property type="match status" value="1"/>
</dbReference>
<feature type="domain" description="N-acetyltransferase" evidence="3">
    <location>
        <begin position="1"/>
        <end position="191"/>
    </location>
</feature>
<reference evidence="4" key="1">
    <citation type="submission" date="2020-10" db="EMBL/GenBank/DDBJ databases">
        <title>Bacterium isolated from coastal waters sediment.</title>
        <authorList>
            <person name="Chen R.-J."/>
            <person name="Lu D.-C."/>
            <person name="Zhu K.-L."/>
            <person name="Du Z.-J."/>
        </authorList>
    </citation>
    <scope>NUCLEOTIDE SEQUENCE</scope>
    <source>
        <strain evidence="4">N1Y112</strain>
    </source>
</reference>
<dbReference type="InterPro" id="IPR016181">
    <property type="entry name" value="Acyl_CoA_acyltransferase"/>
</dbReference>
<dbReference type="PROSITE" id="PS51186">
    <property type="entry name" value="GNAT"/>
    <property type="match status" value="1"/>
</dbReference>
<dbReference type="InterPro" id="IPR050832">
    <property type="entry name" value="Bact_Acetyltransf"/>
</dbReference>